<accession>A0ABD1Y2R1</accession>
<sequence>MGDLVGRAAVEHGGRAWRPPSRHPAGRPGKRSERAGGRSGRSGRTDGAGGQQPPLPLNALQGVLGFAKGGGANNYKRESFTLILSF</sequence>
<protein>
    <submittedName>
        <fullName evidence="2">Uncharacterized protein</fullName>
    </submittedName>
</protein>
<proteinExistence type="predicted"/>
<evidence type="ECO:0000313" key="3">
    <source>
        <dbReference type="Proteomes" id="UP001605036"/>
    </source>
</evidence>
<reference evidence="2 3" key="1">
    <citation type="submission" date="2024-09" db="EMBL/GenBank/DDBJ databases">
        <title>Chromosome-scale assembly of Riccia fluitans.</title>
        <authorList>
            <person name="Paukszto L."/>
            <person name="Sawicki J."/>
            <person name="Karawczyk K."/>
            <person name="Piernik-Szablinska J."/>
            <person name="Szczecinska M."/>
            <person name="Mazdziarz M."/>
        </authorList>
    </citation>
    <scope>NUCLEOTIDE SEQUENCE [LARGE SCALE GENOMIC DNA]</scope>
    <source>
        <strain evidence="2">Rf_01</strain>
        <tissue evidence="2">Aerial parts of the thallus</tissue>
    </source>
</reference>
<organism evidence="2 3">
    <name type="scientific">Riccia fluitans</name>
    <dbReference type="NCBI Taxonomy" id="41844"/>
    <lineage>
        <taxon>Eukaryota</taxon>
        <taxon>Viridiplantae</taxon>
        <taxon>Streptophyta</taxon>
        <taxon>Embryophyta</taxon>
        <taxon>Marchantiophyta</taxon>
        <taxon>Marchantiopsida</taxon>
        <taxon>Marchantiidae</taxon>
        <taxon>Marchantiales</taxon>
        <taxon>Ricciaceae</taxon>
        <taxon>Riccia</taxon>
    </lineage>
</organism>
<comment type="caution">
    <text evidence="2">The sequence shown here is derived from an EMBL/GenBank/DDBJ whole genome shotgun (WGS) entry which is preliminary data.</text>
</comment>
<evidence type="ECO:0000313" key="2">
    <source>
        <dbReference type="EMBL" id="KAL2621036.1"/>
    </source>
</evidence>
<feature type="compositionally biased region" description="Basic residues" evidence="1">
    <location>
        <begin position="20"/>
        <end position="29"/>
    </location>
</feature>
<keyword evidence="3" id="KW-1185">Reference proteome</keyword>
<dbReference type="AlphaFoldDB" id="A0ABD1Y2R1"/>
<evidence type="ECO:0000256" key="1">
    <source>
        <dbReference type="SAM" id="MobiDB-lite"/>
    </source>
</evidence>
<name>A0ABD1Y2R1_9MARC</name>
<dbReference type="EMBL" id="JBHFFA010000006">
    <property type="protein sequence ID" value="KAL2621036.1"/>
    <property type="molecule type" value="Genomic_DNA"/>
</dbReference>
<dbReference type="Proteomes" id="UP001605036">
    <property type="component" value="Unassembled WGS sequence"/>
</dbReference>
<feature type="region of interest" description="Disordered" evidence="1">
    <location>
        <begin position="1"/>
        <end position="57"/>
    </location>
</feature>
<gene>
    <name evidence="2" type="ORF">R1flu_001241</name>
</gene>